<organism evidence="1 2">
    <name type="scientific">Streptomyces luteolifulvus</name>
    <dbReference type="NCBI Taxonomy" id="2615112"/>
    <lineage>
        <taxon>Bacteria</taxon>
        <taxon>Bacillati</taxon>
        <taxon>Actinomycetota</taxon>
        <taxon>Actinomycetes</taxon>
        <taxon>Kitasatosporales</taxon>
        <taxon>Streptomycetaceae</taxon>
        <taxon>Streptomyces</taxon>
    </lineage>
</organism>
<dbReference type="AlphaFoldDB" id="A0A6H9V3G3"/>
<accession>A0A6H9V3G3</accession>
<comment type="caution">
    <text evidence="1">The sequence shown here is derived from an EMBL/GenBank/DDBJ whole genome shotgun (WGS) entry which is preliminary data.</text>
</comment>
<dbReference type="RefSeq" id="WP_150947668.1">
    <property type="nucleotide sequence ID" value="NZ_VZRB01000007.1"/>
</dbReference>
<sequence length="191" mass="21086">MGNGMIALVVAVVGVAGTLLAPILSQRLLARFQGQQFERQQQAAHAGWLREQEKTALAERRACYVMTNAAFRRFRIQLMDYLWHLNRGTADTETRAELAAARDAHNAAFAEAQMVASAAVLTHLDDMVTALHAAYVKIVYLERGDPRADGSPEDIDRELRELGDRSHEMRSVMRADMGIDAPSAVPGQQSL</sequence>
<name>A0A6H9V3G3_9ACTN</name>
<gene>
    <name evidence="1" type="ORF">F7R91_12560</name>
</gene>
<dbReference type="EMBL" id="VZRB01000007">
    <property type="protein sequence ID" value="KAB1147149.1"/>
    <property type="molecule type" value="Genomic_DNA"/>
</dbReference>
<evidence type="ECO:0000313" key="1">
    <source>
        <dbReference type="EMBL" id="KAB1147149.1"/>
    </source>
</evidence>
<protein>
    <submittedName>
        <fullName evidence="1">Uncharacterized protein</fullName>
    </submittedName>
</protein>
<keyword evidence="2" id="KW-1185">Reference proteome</keyword>
<proteinExistence type="predicted"/>
<reference evidence="1 2" key="1">
    <citation type="submission" date="2019-09" db="EMBL/GenBank/DDBJ databases">
        <title>Screening of Novel Bioactive Compounds from Soil-Associated.</title>
        <authorList>
            <person name="Zhao S."/>
        </authorList>
    </citation>
    <scope>NUCLEOTIDE SEQUENCE [LARGE SCALE GENOMIC DNA]</scope>
    <source>
        <strain evidence="1 2">HIT-DPA4</strain>
    </source>
</reference>
<evidence type="ECO:0000313" key="2">
    <source>
        <dbReference type="Proteomes" id="UP000442707"/>
    </source>
</evidence>
<dbReference type="Proteomes" id="UP000442707">
    <property type="component" value="Unassembled WGS sequence"/>
</dbReference>